<dbReference type="RefSeq" id="WP_159797998.1">
    <property type="nucleotide sequence ID" value="NZ_WTYM01000059.1"/>
</dbReference>
<feature type="signal peptide" evidence="1">
    <location>
        <begin position="1"/>
        <end position="18"/>
    </location>
</feature>
<proteinExistence type="predicted"/>
<evidence type="ECO:0008006" key="4">
    <source>
        <dbReference type="Google" id="ProtNLM"/>
    </source>
</evidence>
<dbReference type="OrthoDB" id="7432862at2"/>
<reference evidence="2 3" key="1">
    <citation type="submission" date="2019-12" db="EMBL/GenBank/DDBJ databases">
        <title>Genomic-based taxomic classification of the family Erythrobacteraceae.</title>
        <authorList>
            <person name="Xu L."/>
        </authorList>
    </citation>
    <scope>NUCLEOTIDE SEQUENCE [LARGE SCALE GENOMIC DNA]</scope>
    <source>
        <strain evidence="2 3">MCCC 1K01500</strain>
    </source>
</reference>
<sequence length="151" mass="15770">MAAMHRLLPLLAALALTACDGGAPPPEPAPSTAAPAPAPAPLDSLVGEYRVAGIDGQPLDAAYGIALSITDERIDFPNCRQIGWSYTFEDGKVSTERSPPGGLDAKPCDEPLPVYVVQMISAIDSAKKAERTPENGIDLKGGLRSVTLFSQ</sequence>
<comment type="caution">
    <text evidence="2">The sequence shown here is derived from an EMBL/GenBank/DDBJ whole genome shotgun (WGS) entry which is preliminary data.</text>
</comment>
<evidence type="ECO:0000313" key="3">
    <source>
        <dbReference type="Proteomes" id="UP000433652"/>
    </source>
</evidence>
<feature type="chain" id="PRO_5026065419" description="META domain-containing protein" evidence="1">
    <location>
        <begin position="19"/>
        <end position="151"/>
    </location>
</feature>
<keyword evidence="1" id="KW-0732">Signal</keyword>
<dbReference type="AlphaFoldDB" id="A0A6I4SYW4"/>
<evidence type="ECO:0000256" key="1">
    <source>
        <dbReference type="SAM" id="SignalP"/>
    </source>
</evidence>
<dbReference type="PROSITE" id="PS51257">
    <property type="entry name" value="PROKAR_LIPOPROTEIN"/>
    <property type="match status" value="1"/>
</dbReference>
<gene>
    <name evidence="2" type="ORF">GRI89_16630</name>
</gene>
<dbReference type="EMBL" id="WTYM01000059">
    <property type="protein sequence ID" value="MXO61171.1"/>
    <property type="molecule type" value="Genomic_DNA"/>
</dbReference>
<protein>
    <recommendedName>
        <fullName evidence="4">META domain-containing protein</fullName>
    </recommendedName>
</protein>
<evidence type="ECO:0000313" key="2">
    <source>
        <dbReference type="EMBL" id="MXO61171.1"/>
    </source>
</evidence>
<keyword evidence="3" id="KW-1185">Reference proteome</keyword>
<name>A0A6I4SYW4_9SPHN</name>
<dbReference type="Proteomes" id="UP000433652">
    <property type="component" value="Unassembled WGS sequence"/>
</dbReference>
<organism evidence="2 3">
    <name type="scientific">Croceibacterium salegens</name>
    <dbReference type="NCBI Taxonomy" id="1737568"/>
    <lineage>
        <taxon>Bacteria</taxon>
        <taxon>Pseudomonadati</taxon>
        <taxon>Pseudomonadota</taxon>
        <taxon>Alphaproteobacteria</taxon>
        <taxon>Sphingomonadales</taxon>
        <taxon>Erythrobacteraceae</taxon>
        <taxon>Croceibacterium</taxon>
    </lineage>
</organism>
<accession>A0A6I4SYW4</accession>